<evidence type="ECO:0000313" key="3">
    <source>
        <dbReference type="Proteomes" id="UP001056383"/>
    </source>
</evidence>
<evidence type="ECO:0000313" key="2">
    <source>
        <dbReference type="EMBL" id="URN18563.1"/>
    </source>
</evidence>
<dbReference type="Proteomes" id="UP001056383">
    <property type="component" value="Chromosome"/>
</dbReference>
<dbReference type="RefSeq" id="WP_275563783.1">
    <property type="nucleotide sequence ID" value="NZ_CP095474.1"/>
</dbReference>
<feature type="domain" description="ABC-three component systems C-terminal" evidence="1">
    <location>
        <begin position="267"/>
        <end position="397"/>
    </location>
</feature>
<reference evidence="2" key="1">
    <citation type="submission" date="2022-04" db="EMBL/GenBank/DDBJ databases">
        <title>Systematic whole-genome sequencing reveals an unexpected diversity among actinomycetoma pathogens and provides insights into their antibacterial susceptibilities.</title>
        <authorList>
            <person name="Watson A.K."/>
            <person name="Kepplinger B."/>
            <person name="Bakhiet S.M."/>
            <person name="Mhmoud N.A."/>
            <person name="Chapman J."/>
            <person name="Allenby N."/>
            <person name="Mickiewicz K."/>
            <person name="Goodfellow M."/>
            <person name="Fahal A.H."/>
            <person name="Errington J."/>
        </authorList>
    </citation>
    <scope>NUCLEOTIDE SEQUENCE</scope>
    <source>
        <strain evidence="2">SD 504</strain>
    </source>
</reference>
<name>A0ABY4TLH8_9ACTN</name>
<evidence type="ECO:0000259" key="1">
    <source>
        <dbReference type="Pfam" id="PF20283"/>
    </source>
</evidence>
<sequence>MTQKMPHSAAGQMVGYLYQCEWALVELARRWFKDPQAELRMEMLDDIDILRQGTPVELVQSKHHGHAGELGSTSADLWRSINSWCDALKHLPAGQLPMLRLVTTQTVSPGNVLAKLRHDARDVTAALAELEAIAGDPDGAKTTLPWRSRFMACTASTRAALVGAIVLDDSAPRVSEVDSTLREVIGIWKNDEQGQAILEELKGWWWNVSLDMLDHANPGRRMSVSAEELRTQIDYVSGKYTHTALPVVDSLDDLTEQEIAQYTGHVFVEQLKLIGLGNRSIRAHIGEYHHAWAHRSRWLYHHHVTPGELTQFDSDLRQEWNLIFAKYADRFDAGKEGDDAQAVGETILDATLTAAQDIKLRQLGKRWIARGTLHALADNARNEPKPLGWHPHFEDLLKTPPCMQTKGE</sequence>
<proteinExistence type="predicted"/>
<protein>
    <recommendedName>
        <fullName evidence="1">ABC-three component systems C-terminal domain-containing protein</fullName>
    </recommendedName>
</protein>
<dbReference type="InterPro" id="IPR046913">
    <property type="entry name" value="ABC-3C_CTD7"/>
</dbReference>
<accession>A0ABY4TLH8</accession>
<dbReference type="EMBL" id="CP095474">
    <property type="protein sequence ID" value="URN18563.1"/>
    <property type="molecule type" value="Genomic_DNA"/>
</dbReference>
<gene>
    <name evidence="2" type="ORF">MW084_24305</name>
</gene>
<organism evidence="2 3">
    <name type="scientific">Streptomyces sudanensis</name>
    <dbReference type="NCBI Taxonomy" id="436397"/>
    <lineage>
        <taxon>Bacteria</taxon>
        <taxon>Bacillati</taxon>
        <taxon>Actinomycetota</taxon>
        <taxon>Actinomycetes</taxon>
        <taxon>Kitasatosporales</taxon>
        <taxon>Streptomycetaceae</taxon>
        <taxon>Streptomyces</taxon>
    </lineage>
</organism>
<dbReference type="Pfam" id="PF20283">
    <property type="entry name" value="CTD7"/>
    <property type="match status" value="1"/>
</dbReference>
<keyword evidence="3" id="KW-1185">Reference proteome</keyword>